<evidence type="ECO:0000313" key="14">
    <source>
        <dbReference type="EMBL" id="SHM44831.1"/>
    </source>
</evidence>
<dbReference type="CDD" id="cd04595">
    <property type="entry name" value="CBS_pair_DHH_polyA_Pol_assoc"/>
    <property type="match status" value="1"/>
</dbReference>
<dbReference type="SUPFAM" id="SSF81301">
    <property type="entry name" value="Nucleotidyltransferase"/>
    <property type="match status" value="1"/>
</dbReference>
<evidence type="ECO:0000256" key="11">
    <source>
        <dbReference type="PROSITE-ProRule" id="PRU00703"/>
    </source>
</evidence>
<dbReference type="InterPro" id="IPR038763">
    <property type="entry name" value="DHH_sf"/>
</dbReference>
<keyword evidence="11" id="KW-0129">CBS domain</keyword>
<keyword evidence="8" id="KW-0547">Nucleotide-binding</keyword>
<evidence type="ECO:0000256" key="7">
    <source>
        <dbReference type="ARBA" id="ARBA00022723"/>
    </source>
</evidence>
<accession>A0A1M7IVS4</accession>
<dbReference type="InterPro" id="IPR043519">
    <property type="entry name" value="NT_sf"/>
</dbReference>
<dbReference type="Gene3D" id="1.10.3090.10">
    <property type="entry name" value="cca-adding enzyme, domain 2"/>
    <property type="match status" value="1"/>
</dbReference>
<keyword evidence="6" id="KW-0548">Nucleotidyltransferase</keyword>
<evidence type="ECO:0000256" key="12">
    <source>
        <dbReference type="RuleBase" id="RU003953"/>
    </source>
</evidence>
<keyword evidence="7" id="KW-0479">Metal-binding</keyword>
<evidence type="ECO:0000256" key="3">
    <source>
        <dbReference type="ARBA" id="ARBA00022555"/>
    </source>
</evidence>
<sequence length="855" mass="97295">MQIIMSHVNTDFDALASLIAAKKLHPGGKVVIPNEQTAPVRQFLTIYRDTFDMTEDHMVDWGEVTELILVDTASLSRLGNYTKKLDPEHLQITVYDHHPPGSKDVSAGRKIVEPVGATVTLLIEEIIRQKLPITSFEATLFGLGIYTDTGSFTFPNTTDRDFQAASFLMKNGMNLEIIQRFADYKLTPDQQNLLNQLFRNAEIHYRDGLKFLVSAYRIDVYLRELSTITDKLLDISGADMVLTVVKMEKHVHIVGRCNSNRVNLLPLLQKFDGGGHPQAGSATVKRSELDAVLTQVKNHLDLILKPAITAEDIMASPVKMLPPDTKIKEAGHLMYRYGHSGYPVVDDDKLIGIITRRDLDKANHHGLGHAPIKAYMSHNPMTVSPDTTIEEMQRLIIDQNIGRLPVMEDGEPIGIVTRTDIIEVLHSQKLSEDLRQPDIKNLKDEMEKQLPGSTYALLTDISRTAERTGSRVYLIGGIVRDLFLERPNDDIDIVVEGQGIDFAGHLQADYGGTVKMHETFGTATWIHPSGLYIDVTSARLEYYDRPASLPDVELSTLSEDLYRRDFTINSMALCLNPEVFGDLVDPFNGQADLRSKTIKVLHNLSFIDDPTRILRAVRFETRFDFLMDKQTESLALNSMARMKDLSAHRIVEEMKRLFKDENPPGTIKRLFKLRFWQQFGVDDGNAEQSYIHAGQLKTFYEIHKPPAGRKARWFNYFAIPFFTSRKMHLMHQFSLTKRNHKFLQDLRSLSDIQGVEQVRQPGAFHRFLKHYDDEAIIFMIAKENMENEDVITTYLKRRVDMPVFLTGEDLIQEGMKPGPHFRGILLDLEVSVLNGEINSTDEALDWLHEHHIQQD</sequence>
<keyword evidence="9" id="KW-0460">Magnesium</keyword>
<dbReference type="SUPFAM" id="SSF81891">
    <property type="entry name" value="Poly A polymerase C-terminal region-like"/>
    <property type="match status" value="1"/>
</dbReference>
<dbReference type="PROSITE" id="PS51371">
    <property type="entry name" value="CBS"/>
    <property type="match status" value="2"/>
</dbReference>
<evidence type="ECO:0000256" key="1">
    <source>
        <dbReference type="ARBA" id="ARBA00001946"/>
    </source>
</evidence>
<dbReference type="Gene3D" id="3.10.580.10">
    <property type="entry name" value="CBS-domain"/>
    <property type="match status" value="1"/>
</dbReference>
<organism evidence="14 15">
    <name type="scientific">Lacicoccus alkaliphilus DSM 16010</name>
    <dbReference type="NCBI Taxonomy" id="1123231"/>
    <lineage>
        <taxon>Bacteria</taxon>
        <taxon>Bacillati</taxon>
        <taxon>Bacillota</taxon>
        <taxon>Bacilli</taxon>
        <taxon>Bacillales</taxon>
        <taxon>Salinicoccaceae</taxon>
        <taxon>Lacicoccus</taxon>
    </lineage>
</organism>
<comment type="similarity">
    <text evidence="2 12">Belongs to the tRNA nucleotidyltransferase/poly(A) polymerase family.</text>
</comment>
<keyword evidence="10 12" id="KW-0694">RNA-binding</keyword>
<evidence type="ECO:0000256" key="9">
    <source>
        <dbReference type="ARBA" id="ARBA00022842"/>
    </source>
</evidence>
<dbReference type="InterPro" id="IPR052390">
    <property type="entry name" value="tRNA_nt/polyA_polymerase"/>
</dbReference>
<dbReference type="Gene3D" id="3.90.1640.10">
    <property type="entry name" value="inorganic pyrophosphatase (n-terminal core)"/>
    <property type="match status" value="1"/>
</dbReference>
<dbReference type="SUPFAM" id="SSF64182">
    <property type="entry name" value="DHH phosphoesterases"/>
    <property type="match status" value="1"/>
</dbReference>
<evidence type="ECO:0000256" key="2">
    <source>
        <dbReference type="ARBA" id="ARBA00007265"/>
    </source>
</evidence>
<dbReference type="Pfam" id="PF02272">
    <property type="entry name" value="DHHA1"/>
    <property type="match status" value="1"/>
</dbReference>
<dbReference type="STRING" id="1123231.SAMN02745189_02175"/>
<gene>
    <name evidence="14" type="ORF">SAMN02745189_02175</name>
</gene>
<evidence type="ECO:0000256" key="8">
    <source>
        <dbReference type="ARBA" id="ARBA00022741"/>
    </source>
</evidence>
<feature type="domain" description="CBS" evidence="13">
    <location>
        <begin position="314"/>
        <end position="372"/>
    </location>
</feature>
<name>A0A1M7IVS4_9BACL</name>
<feature type="domain" description="CBS" evidence="13">
    <location>
        <begin position="376"/>
        <end position="432"/>
    </location>
</feature>
<keyword evidence="5" id="KW-0819">tRNA processing</keyword>
<proteinExistence type="inferred from homology"/>
<evidence type="ECO:0000256" key="6">
    <source>
        <dbReference type="ARBA" id="ARBA00022695"/>
    </source>
</evidence>
<dbReference type="AlphaFoldDB" id="A0A1M7IVS4"/>
<keyword evidence="3" id="KW-0820">tRNA-binding</keyword>
<dbReference type="Pfam" id="PF01743">
    <property type="entry name" value="PolyA_pol"/>
    <property type="match status" value="1"/>
</dbReference>
<dbReference type="Gene3D" id="3.10.310.30">
    <property type="match status" value="1"/>
</dbReference>
<dbReference type="InterPro" id="IPR000644">
    <property type="entry name" value="CBS_dom"/>
</dbReference>
<dbReference type="InterPro" id="IPR003156">
    <property type="entry name" value="DHHA1_dom"/>
</dbReference>
<comment type="cofactor">
    <cofactor evidence="1">
        <name>Mg(2+)</name>
        <dbReference type="ChEBI" id="CHEBI:18420"/>
    </cofactor>
</comment>
<dbReference type="SUPFAM" id="SSF54631">
    <property type="entry name" value="CBS-domain pair"/>
    <property type="match status" value="1"/>
</dbReference>
<protein>
    <submittedName>
        <fullName evidence="14">tRNA nucleotidyltransferase (CCA-adding enzyme)</fullName>
    </submittedName>
</protein>
<dbReference type="Pfam" id="PF00571">
    <property type="entry name" value="CBS"/>
    <property type="match status" value="2"/>
</dbReference>
<dbReference type="Pfam" id="PF01368">
    <property type="entry name" value="DHH"/>
    <property type="match status" value="1"/>
</dbReference>
<dbReference type="EMBL" id="FRCF01000011">
    <property type="protein sequence ID" value="SHM44831.1"/>
    <property type="molecule type" value="Genomic_DNA"/>
</dbReference>
<evidence type="ECO:0000256" key="4">
    <source>
        <dbReference type="ARBA" id="ARBA00022679"/>
    </source>
</evidence>
<dbReference type="PANTHER" id="PTHR47788">
    <property type="entry name" value="POLYA POLYMERASE"/>
    <property type="match status" value="1"/>
</dbReference>
<dbReference type="GO" id="GO:0000049">
    <property type="term" value="F:tRNA binding"/>
    <property type="evidence" value="ECO:0007669"/>
    <property type="project" value="UniProtKB-KW"/>
</dbReference>
<dbReference type="Proteomes" id="UP000184206">
    <property type="component" value="Unassembled WGS sequence"/>
</dbReference>
<evidence type="ECO:0000256" key="5">
    <source>
        <dbReference type="ARBA" id="ARBA00022694"/>
    </source>
</evidence>
<dbReference type="PANTHER" id="PTHR47788:SF1">
    <property type="entry name" value="A-ADDING TRNA NUCLEOTIDYLTRANSFERASE"/>
    <property type="match status" value="1"/>
</dbReference>
<dbReference type="InterPro" id="IPR002646">
    <property type="entry name" value="PolA_pol_head_dom"/>
</dbReference>
<dbReference type="RefSeq" id="WP_072710595.1">
    <property type="nucleotide sequence ID" value="NZ_FRCF01000011.1"/>
</dbReference>
<evidence type="ECO:0000259" key="13">
    <source>
        <dbReference type="PROSITE" id="PS51371"/>
    </source>
</evidence>
<dbReference type="GO" id="GO:0046872">
    <property type="term" value="F:metal ion binding"/>
    <property type="evidence" value="ECO:0007669"/>
    <property type="project" value="UniProtKB-KW"/>
</dbReference>
<keyword evidence="4 12" id="KW-0808">Transferase</keyword>
<evidence type="ECO:0000313" key="15">
    <source>
        <dbReference type="Proteomes" id="UP000184206"/>
    </source>
</evidence>
<evidence type="ECO:0000256" key="10">
    <source>
        <dbReference type="ARBA" id="ARBA00022884"/>
    </source>
</evidence>
<dbReference type="GO" id="GO:0000166">
    <property type="term" value="F:nucleotide binding"/>
    <property type="evidence" value="ECO:0007669"/>
    <property type="project" value="UniProtKB-KW"/>
</dbReference>
<dbReference type="SMART" id="SM00116">
    <property type="entry name" value="CBS"/>
    <property type="match status" value="2"/>
</dbReference>
<dbReference type="CDD" id="cd05398">
    <property type="entry name" value="NT_ClassII-CCAase"/>
    <property type="match status" value="1"/>
</dbReference>
<keyword evidence="15" id="KW-1185">Reference proteome</keyword>
<dbReference type="InterPro" id="IPR046342">
    <property type="entry name" value="CBS_dom_sf"/>
</dbReference>
<dbReference type="GO" id="GO:0016779">
    <property type="term" value="F:nucleotidyltransferase activity"/>
    <property type="evidence" value="ECO:0007669"/>
    <property type="project" value="UniProtKB-KW"/>
</dbReference>
<dbReference type="InterPro" id="IPR001667">
    <property type="entry name" value="DDH_dom"/>
</dbReference>
<dbReference type="Gene3D" id="3.30.460.10">
    <property type="entry name" value="Beta Polymerase, domain 2"/>
    <property type="match status" value="1"/>
</dbReference>
<reference evidence="14 15" key="1">
    <citation type="submission" date="2016-11" db="EMBL/GenBank/DDBJ databases">
        <authorList>
            <person name="Jaros S."/>
            <person name="Januszkiewicz K."/>
            <person name="Wedrychowicz H."/>
        </authorList>
    </citation>
    <scope>NUCLEOTIDE SEQUENCE [LARGE SCALE GENOMIC DNA]</scope>
    <source>
        <strain evidence="14 15">DSM 16010</strain>
    </source>
</reference>
<dbReference type="GO" id="GO:0008033">
    <property type="term" value="P:tRNA processing"/>
    <property type="evidence" value="ECO:0007669"/>
    <property type="project" value="UniProtKB-KW"/>
</dbReference>